<dbReference type="InterPro" id="IPR052904">
    <property type="entry name" value="Acyl-CoA_dehydrogenase-like"/>
</dbReference>
<dbReference type="InterPro" id="IPR009100">
    <property type="entry name" value="AcylCoA_DH/oxidase_NM_dom_sf"/>
</dbReference>
<evidence type="ECO:0000259" key="6">
    <source>
        <dbReference type="Pfam" id="PF02770"/>
    </source>
</evidence>
<dbReference type="InterPro" id="IPR053998">
    <property type="entry name" value="ACDH-11_C"/>
</dbReference>
<dbReference type="Proteomes" id="UP000827092">
    <property type="component" value="Unassembled WGS sequence"/>
</dbReference>
<dbReference type="GO" id="GO:0003995">
    <property type="term" value="F:acyl-CoA dehydrogenase activity"/>
    <property type="evidence" value="ECO:0007669"/>
    <property type="project" value="TreeGrafter"/>
</dbReference>
<evidence type="ECO:0008006" key="11">
    <source>
        <dbReference type="Google" id="ProtNLM"/>
    </source>
</evidence>
<keyword evidence="10" id="KW-1185">Reference proteome</keyword>
<dbReference type="Gene3D" id="6.10.250.600">
    <property type="match status" value="1"/>
</dbReference>
<keyword evidence="2 4" id="KW-0285">Flavoprotein</keyword>
<comment type="caution">
    <text evidence="9">The sequence shown here is derived from an EMBL/GenBank/DDBJ whole genome shotgun (WGS) entry which is preliminary data.</text>
</comment>
<dbReference type="InterPro" id="IPR006091">
    <property type="entry name" value="Acyl-CoA_Oxase/DH_mid-dom"/>
</dbReference>
<dbReference type="EMBL" id="JAFNEN010000006">
    <property type="protein sequence ID" value="KAG8201368.1"/>
    <property type="molecule type" value="Genomic_DNA"/>
</dbReference>
<organism evidence="9 10">
    <name type="scientific">Oedothorax gibbosus</name>
    <dbReference type="NCBI Taxonomy" id="931172"/>
    <lineage>
        <taxon>Eukaryota</taxon>
        <taxon>Metazoa</taxon>
        <taxon>Ecdysozoa</taxon>
        <taxon>Arthropoda</taxon>
        <taxon>Chelicerata</taxon>
        <taxon>Arachnida</taxon>
        <taxon>Araneae</taxon>
        <taxon>Araneomorphae</taxon>
        <taxon>Entelegynae</taxon>
        <taxon>Araneoidea</taxon>
        <taxon>Linyphiidae</taxon>
        <taxon>Erigoninae</taxon>
        <taxon>Oedothorax</taxon>
    </lineage>
</organism>
<accession>A0AAV6VZB8</accession>
<dbReference type="InterPro" id="IPR009075">
    <property type="entry name" value="AcylCo_DH/oxidase_C"/>
</dbReference>
<dbReference type="InterPro" id="IPR036250">
    <property type="entry name" value="AcylCo_DH-like_C"/>
</dbReference>
<evidence type="ECO:0000313" key="10">
    <source>
        <dbReference type="Proteomes" id="UP000827092"/>
    </source>
</evidence>
<evidence type="ECO:0000256" key="2">
    <source>
        <dbReference type="ARBA" id="ARBA00022630"/>
    </source>
</evidence>
<dbReference type="Pfam" id="PF18158">
    <property type="entry name" value="AidB_N"/>
    <property type="match status" value="1"/>
</dbReference>
<evidence type="ECO:0000313" key="9">
    <source>
        <dbReference type="EMBL" id="KAG8201368.1"/>
    </source>
</evidence>
<feature type="domain" description="Acyl-CoA dehydrogenase 11-like C-terminal" evidence="8">
    <location>
        <begin position="511"/>
        <end position="617"/>
    </location>
</feature>
<dbReference type="PANTHER" id="PTHR42707:SF2">
    <property type="entry name" value="ACD11 DEHYDROGENASE"/>
    <property type="match status" value="1"/>
</dbReference>
<sequence length="629" mass="71108">MFSVTCRFNFNHKLKTYYRKTLHSKCPKLPALYFSSEASENSKYVEKQKWVQFSHAQHGNFIQERPSLHNPFISDFPLQRFLNSQVPSEVNNIISSDLTTFGDRIVQEIDDLGWECELNPPRLTTYDAWGQRVDELHTCNAWNKQHDICAEEGIVAIPYENKLDYWSRLHQICKLYLYAPSSGLYSCPIAMTDGAAKSFVEYKKSAKGEQNAHFLKAFNKLTTRNPNEFWTSGQWMTEKRGGSDVAQGTETVAVPEGDFYRLYGYKWFSSATDANMALTLARVVHSDKASKSIDGLTMFYLETRKLDGQLNNIQMVKLKNKLGTRQLPTAELLLDGCIAHKMSEEGRGIASISHMLNITRFHNSVASIGGMRRILLLSRDFSHKRMAFGNALSDTSLHLRTLSKMEIEVRGSLLLVLKAAILLGKIECGVSTSDEALLLRLLSPVMKLYTAKQAVAGASEGLESFGGQGYIEDTRLPCMYRDAQVLPIWEGTTNVMSMDVIRSMTKSNFDALLSFEKSVKLSLEAGKDMDVLKETCQKVDKSLIQILQFVKESMEFLPIAARDIAYSIARTYIGAALIESAAKTKNETDVFAAQQWCKMQELSLLSSYYDYSTFKEKDLKNVMEGYKTL</sequence>
<keyword evidence="4" id="KW-0560">Oxidoreductase</keyword>
<dbReference type="SUPFAM" id="SSF47203">
    <property type="entry name" value="Acyl-CoA dehydrogenase C-terminal domain-like"/>
    <property type="match status" value="1"/>
</dbReference>
<evidence type="ECO:0000259" key="8">
    <source>
        <dbReference type="Pfam" id="PF22217"/>
    </source>
</evidence>
<evidence type="ECO:0000259" key="7">
    <source>
        <dbReference type="Pfam" id="PF18158"/>
    </source>
</evidence>
<dbReference type="Pfam" id="PF02770">
    <property type="entry name" value="Acyl-CoA_dh_M"/>
    <property type="match status" value="1"/>
</dbReference>
<dbReference type="InterPro" id="IPR041504">
    <property type="entry name" value="AidB_N"/>
</dbReference>
<dbReference type="Pfam" id="PF22217">
    <property type="entry name" value="ACDH-11_C"/>
    <property type="match status" value="1"/>
</dbReference>
<feature type="domain" description="Acyl-CoA dehydrogenase/oxidase C-terminal" evidence="5">
    <location>
        <begin position="346"/>
        <end position="504"/>
    </location>
</feature>
<dbReference type="Gene3D" id="2.40.110.20">
    <property type="match status" value="1"/>
</dbReference>
<protein>
    <recommendedName>
        <fullName evidence="11">Acyl-CoA dehydrogenase</fullName>
    </recommendedName>
</protein>
<dbReference type="SUPFAM" id="SSF56645">
    <property type="entry name" value="Acyl-CoA dehydrogenase NM domain-like"/>
    <property type="match status" value="1"/>
</dbReference>
<evidence type="ECO:0000256" key="1">
    <source>
        <dbReference type="ARBA" id="ARBA00009347"/>
    </source>
</evidence>
<reference evidence="9 10" key="1">
    <citation type="journal article" date="2022" name="Nat. Ecol. Evol.">
        <title>A masculinizing supergene underlies an exaggerated male reproductive morph in a spider.</title>
        <authorList>
            <person name="Hendrickx F."/>
            <person name="De Corte Z."/>
            <person name="Sonet G."/>
            <person name="Van Belleghem S.M."/>
            <person name="Kostlbacher S."/>
            <person name="Vangestel C."/>
        </authorList>
    </citation>
    <scope>NUCLEOTIDE SEQUENCE [LARGE SCALE GENOMIC DNA]</scope>
    <source>
        <strain evidence="9">W744_W776</strain>
    </source>
</reference>
<proteinExistence type="inferred from homology"/>
<dbReference type="PANTHER" id="PTHR42707">
    <property type="entry name" value="ACYL-COA DEHYDROGENASE"/>
    <property type="match status" value="1"/>
</dbReference>
<comment type="cofactor">
    <cofactor evidence="4">
        <name>FAD</name>
        <dbReference type="ChEBI" id="CHEBI:57692"/>
    </cofactor>
</comment>
<evidence type="ECO:0000256" key="3">
    <source>
        <dbReference type="ARBA" id="ARBA00022827"/>
    </source>
</evidence>
<gene>
    <name evidence="9" type="ORF">JTE90_016844</name>
</gene>
<evidence type="ECO:0000256" key="4">
    <source>
        <dbReference type="RuleBase" id="RU362125"/>
    </source>
</evidence>
<feature type="domain" description="Acyl-CoA oxidase/dehydrogenase middle" evidence="6">
    <location>
        <begin position="234"/>
        <end position="336"/>
    </location>
</feature>
<comment type="similarity">
    <text evidence="1 4">Belongs to the acyl-CoA dehydrogenase family.</text>
</comment>
<feature type="domain" description="Adaptive response protein AidB N-terminal" evidence="7">
    <location>
        <begin position="69"/>
        <end position="199"/>
    </location>
</feature>
<dbReference type="Pfam" id="PF00441">
    <property type="entry name" value="Acyl-CoA_dh_1"/>
    <property type="match status" value="1"/>
</dbReference>
<dbReference type="AlphaFoldDB" id="A0AAV6VZB8"/>
<name>A0AAV6VZB8_9ARAC</name>
<evidence type="ECO:0000259" key="5">
    <source>
        <dbReference type="Pfam" id="PF00441"/>
    </source>
</evidence>
<dbReference type="Gene3D" id="1.20.140.10">
    <property type="entry name" value="Butyryl-CoA Dehydrogenase, subunit A, domain 3"/>
    <property type="match status" value="1"/>
</dbReference>
<keyword evidence="3 4" id="KW-0274">FAD</keyword>